<feature type="transmembrane region" description="Helical" evidence="11">
    <location>
        <begin position="220"/>
        <end position="244"/>
    </location>
</feature>
<evidence type="ECO:0000256" key="9">
    <source>
        <dbReference type="ARBA" id="ARBA00023303"/>
    </source>
</evidence>
<dbReference type="InterPro" id="IPR014743">
    <property type="entry name" value="Cl-channel_core"/>
</dbReference>
<evidence type="ECO:0000256" key="7">
    <source>
        <dbReference type="ARBA" id="ARBA00023173"/>
    </source>
</evidence>
<evidence type="ECO:0000256" key="11">
    <source>
        <dbReference type="SAM" id="Phobius"/>
    </source>
</evidence>
<keyword evidence="10" id="KW-0129">CBS domain</keyword>
<evidence type="ECO:0000256" key="8">
    <source>
        <dbReference type="ARBA" id="ARBA00023214"/>
    </source>
</evidence>
<dbReference type="InterPro" id="IPR050368">
    <property type="entry name" value="ClC-type_chloride_channel"/>
</dbReference>
<evidence type="ECO:0000256" key="2">
    <source>
        <dbReference type="ARBA" id="ARBA00022448"/>
    </source>
</evidence>
<evidence type="ECO:0000256" key="10">
    <source>
        <dbReference type="PROSITE-ProRule" id="PRU00703"/>
    </source>
</evidence>
<dbReference type="SUPFAM" id="SSF54631">
    <property type="entry name" value="CBS-domain pair"/>
    <property type="match status" value="1"/>
</dbReference>
<evidence type="ECO:0000256" key="3">
    <source>
        <dbReference type="ARBA" id="ARBA00022692"/>
    </source>
</evidence>
<evidence type="ECO:0000256" key="5">
    <source>
        <dbReference type="ARBA" id="ARBA00023065"/>
    </source>
</evidence>
<comment type="caution">
    <text evidence="13">The sequence shown here is derived from an EMBL/GenBank/DDBJ whole genome shotgun (WGS) entry which is preliminary data.</text>
</comment>
<feature type="transmembrane region" description="Helical" evidence="11">
    <location>
        <begin position="183"/>
        <end position="208"/>
    </location>
</feature>
<dbReference type="PANTHER" id="PTHR43427:SF6">
    <property type="entry name" value="CHLORIDE CHANNEL PROTEIN CLC-E"/>
    <property type="match status" value="1"/>
</dbReference>
<comment type="subcellular location">
    <subcellularLocation>
        <location evidence="1">Membrane</location>
        <topology evidence="1">Multi-pass membrane protein</topology>
    </subcellularLocation>
</comment>
<evidence type="ECO:0000256" key="1">
    <source>
        <dbReference type="ARBA" id="ARBA00004141"/>
    </source>
</evidence>
<feature type="transmembrane region" description="Helical" evidence="11">
    <location>
        <begin position="289"/>
        <end position="310"/>
    </location>
</feature>
<evidence type="ECO:0000313" key="13">
    <source>
        <dbReference type="EMBL" id="HGG92893.1"/>
    </source>
</evidence>
<dbReference type="GO" id="GO:0005254">
    <property type="term" value="F:chloride channel activity"/>
    <property type="evidence" value="ECO:0007669"/>
    <property type="project" value="UniProtKB-KW"/>
</dbReference>
<dbReference type="InterPro" id="IPR000644">
    <property type="entry name" value="CBS_dom"/>
</dbReference>
<dbReference type="EMBL" id="DSRP01000557">
    <property type="protein sequence ID" value="HGG92893.1"/>
    <property type="molecule type" value="Genomic_DNA"/>
</dbReference>
<dbReference type="InterPro" id="IPR001807">
    <property type="entry name" value="ClC"/>
</dbReference>
<dbReference type="Gene3D" id="1.10.3080.10">
    <property type="entry name" value="Clc chloride channel"/>
    <property type="match status" value="1"/>
</dbReference>
<keyword evidence="8" id="KW-0868">Chloride</keyword>
<evidence type="ECO:0000256" key="6">
    <source>
        <dbReference type="ARBA" id="ARBA00023136"/>
    </source>
</evidence>
<organism evidence="13">
    <name type="scientific">Fundidesulfovibrio putealis</name>
    <dbReference type="NCBI Taxonomy" id="270496"/>
    <lineage>
        <taxon>Bacteria</taxon>
        <taxon>Pseudomonadati</taxon>
        <taxon>Thermodesulfobacteriota</taxon>
        <taxon>Desulfovibrionia</taxon>
        <taxon>Desulfovibrionales</taxon>
        <taxon>Desulfovibrionaceae</taxon>
        <taxon>Fundidesulfovibrio</taxon>
    </lineage>
</organism>
<feature type="transmembrane region" description="Helical" evidence="11">
    <location>
        <begin position="322"/>
        <end position="342"/>
    </location>
</feature>
<sequence>MGVGAAAGLLAAGYSFVLDFLTRFAQGGLLGLEEHSRQALATLKRPWALPVMTTFVGALTGYLISRFTPAAAMAGTDGTDAMIRAFHQEEGRIRPRAAVLRTATSILTLASGGSAGKEGPVAFMGAGFGSWLAGKLKLSDRDRRIVLLAGAAGGLGAIFRSPLGGAMTAVEVLYSEDFEGEALLPSIISSVTAYMVCTLFYGAAPLLTIPDLRPATIREVPFYLLLAVACAVAAWLYVNGFFFIKYGIFTRLSGKWGLPLTTGAGGLAMGIVGMCYPGLIGSSHSSLELVVLGQVPALAILILLLGKILATSVTIGSGFSGGMFAPGLFVGAMTGGMVGKLCHMWRPEFSASNGFFVLVGMSAFFACAAKAPIGPLIMVCEISQGYVLLAPLMLCTAVALTLSGRFCLYENQLRGKVNSPAHRGEAAVAALRQLKVSDVFTRGRMAVLEEGTTLGALSDIIAGTDAQTFPVRSREGRLTGIVTIGDVRRVIFENALHPLVVVRDLARPARLLSPEQDLHQALMAFVEAQADQLPVVETGDPDRIAGSLTMHALLAAHRDEHS</sequence>
<dbReference type="CDD" id="cd00400">
    <property type="entry name" value="Voltage_gated_ClC"/>
    <property type="match status" value="1"/>
</dbReference>
<dbReference type="PANTHER" id="PTHR43427">
    <property type="entry name" value="CHLORIDE CHANNEL PROTEIN CLC-E"/>
    <property type="match status" value="1"/>
</dbReference>
<feature type="transmembrane region" description="Helical" evidence="11">
    <location>
        <begin position="256"/>
        <end position="277"/>
    </location>
</feature>
<keyword evidence="9" id="KW-0407">Ion channel</keyword>
<dbReference type="AlphaFoldDB" id="A0A7C4EK91"/>
<dbReference type="Pfam" id="PF00571">
    <property type="entry name" value="CBS"/>
    <property type="match status" value="1"/>
</dbReference>
<keyword evidence="4 11" id="KW-1133">Transmembrane helix</keyword>
<dbReference type="GO" id="GO:0034707">
    <property type="term" value="C:chloride channel complex"/>
    <property type="evidence" value="ECO:0007669"/>
    <property type="project" value="UniProtKB-KW"/>
</dbReference>
<dbReference type="Gene3D" id="3.10.580.10">
    <property type="entry name" value="CBS-domain"/>
    <property type="match status" value="1"/>
</dbReference>
<name>A0A7C4EK91_9BACT</name>
<feature type="domain" description="CBS" evidence="12">
    <location>
        <begin position="440"/>
        <end position="499"/>
    </location>
</feature>
<keyword evidence="7" id="KW-0869">Chloride channel</keyword>
<accession>A0A7C4EK91</accession>
<evidence type="ECO:0000256" key="4">
    <source>
        <dbReference type="ARBA" id="ARBA00022989"/>
    </source>
</evidence>
<feature type="domain" description="CBS" evidence="12">
    <location>
        <begin position="505"/>
        <end position="562"/>
    </location>
</feature>
<evidence type="ECO:0000259" key="12">
    <source>
        <dbReference type="PROSITE" id="PS51371"/>
    </source>
</evidence>
<dbReference type="PRINTS" id="PR00762">
    <property type="entry name" value="CLCHANNEL"/>
</dbReference>
<keyword evidence="3 11" id="KW-0812">Transmembrane</keyword>
<gene>
    <name evidence="13" type="ORF">ENR59_08075</name>
</gene>
<dbReference type="SUPFAM" id="SSF81340">
    <property type="entry name" value="Clc chloride channel"/>
    <property type="match status" value="1"/>
</dbReference>
<keyword evidence="5" id="KW-0406">Ion transport</keyword>
<feature type="transmembrane region" description="Helical" evidence="11">
    <location>
        <begin position="145"/>
        <end position="163"/>
    </location>
</feature>
<keyword evidence="2" id="KW-0813">Transport</keyword>
<dbReference type="InterPro" id="IPR046342">
    <property type="entry name" value="CBS_dom_sf"/>
</dbReference>
<feature type="transmembrane region" description="Helical" evidence="11">
    <location>
        <begin position="354"/>
        <end position="373"/>
    </location>
</feature>
<dbReference type="PROSITE" id="PS51371">
    <property type="entry name" value="CBS"/>
    <property type="match status" value="2"/>
</dbReference>
<protein>
    <submittedName>
        <fullName evidence="13">Chloride channel protein</fullName>
    </submittedName>
</protein>
<keyword evidence="6 11" id="KW-0472">Membrane</keyword>
<feature type="transmembrane region" description="Helical" evidence="11">
    <location>
        <begin position="385"/>
        <end position="408"/>
    </location>
</feature>
<feature type="transmembrane region" description="Helical" evidence="11">
    <location>
        <begin position="47"/>
        <end position="64"/>
    </location>
</feature>
<reference evidence="13" key="1">
    <citation type="journal article" date="2020" name="mSystems">
        <title>Genome- and Community-Level Interaction Insights into Carbon Utilization and Element Cycling Functions of Hydrothermarchaeota in Hydrothermal Sediment.</title>
        <authorList>
            <person name="Zhou Z."/>
            <person name="Liu Y."/>
            <person name="Xu W."/>
            <person name="Pan J."/>
            <person name="Luo Z.H."/>
            <person name="Li M."/>
        </authorList>
    </citation>
    <scope>NUCLEOTIDE SEQUENCE [LARGE SCALE GENOMIC DNA]</scope>
    <source>
        <strain evidence="13">SpSt-413</strain>
    </source>
</reference>
<proteinExistence type="predicted"/>
<dbReference type="Pfam" id="PF00654">
    <property type="entry name" value="Voltage_CLC"/>
    <property type="match status" value="1"/>
</dbReference>